<name>A0A2P2PNY4_RHIMU</name>
<protein>
    <submittedName>
        <fullName evidence="1">Uncharacterized protein</fullName>
    </submittedName>
</protein>
<reference evidence="1" key="1">
    <citation type="submission" date="2018-02" db="EMBL/GenBank/DDBJ databases">
        <title>Rhizophora mucronata_Transcriptome.</title>
        <authorList>
            <person name="Meera S.P."/>
            <person name="Sreeshan A."/>
            <person name="Augustine A."/>
        </authorList>
    </citation>
    <scope>NUCLEOTIDE SEQUENCE</scope>
    <source>
        <tissue evidence="1">Leaf</tissue>
    </source>
</reference>
<evidence type="ECO:0000313" key="1">
    <source>
        <dbReference type="EMBL" id="MBX56414.1"/>
    </source>
</evidence>
<proteinExistence type="predicted"/>
<dbReference type="EMBL" id="GGEC01075930">
    <property type="protein sequence ID" value="MBX56414.1"/>
    <property type="molecule type" value="Transcribed_RNA"/>
</dbReference>
<dbReference type="AlphaFoldDB" id="A0A2P2PNY4"/>
<organism evidence="1">
    <name type="scientific">Rhizophora mucronata</name>
    <name type="common">Asiatic mangrove</name>
    <dbReference type="NCBI Taxonomy" id="61149"/>
    <lineage>
        <taxon>Eukaryota</taxon>
        <taxon>Viridiplantae</taxon>
        <taxon>Streptophyta</taxon>
        <taxon>Embryophyta</taxon>
        <taxon>Tracheophyta</taxon>
        <taxon>Spermatophyta</taxon>
        <taxon>Magnoliopsida</taxon>
        <taxon>eudicotyledons</taxon>
        <taxon>Gunneridae</taxon>
        <taxon>Pentapetalae</taxon>
        <taxon>rosids</taxon>
        <taxon>fabids</taxon>
        <taxon>Malpighiales</taxon>
        <taxon>Rhizophoraceae</taxon>
        <taxon>Rhizophora</taxon>
    </lineage>
</organism>
<sequence length="47" mass="5441">MLTEVRLLGIHQERQKGQITLKLLSLVAFKRDHVFKEMSIHISDGSH</sequence>
<accession>A0A2P2PNY4</accession>